<dbReference type="Pfam" id="PF09861">
    <property type="entry name" value="Lar_N"/>
    <property type="match status" value="1"/>
</dbReference>
<name>A0A9D1UM73_9FIRM</name>
<protein>
    <submittedName>
        <fullName evidence="3">Nickel-dependent lactate racemase</fullName>
    </submittedName>
</protein>
<dbReference type="Gene3D" id="3.90.226.30">
    <property type="match status" value="1"/>
</dbReference>
<evidence type="ECO:0000259" key="2">
    <source>
        <dbReference type="Pfam" id="PF21113"/>
    </source>
</evidence>
<dbReference type="Gene3D" id="3.40.50.11440">
    <property type="match status" value="1"/>
</dbReference>
<dbReference type="PANTHER" id="PTHR33171">
    <property type="entry name" value="LAR_N DOMAIN-CONTAINING PROTEIN"/>
    <property type="match status" value="1"/>
</dbReference>
<dbReference type="EMBL" id="DXGA01000021">
    <property type="protein sequence ID" value="HIW93089.1"/>
    <property type="molecule type" value="Genomic_DNA"/>
</dbReference>
<sequence>MTMRIPYGTTGLELHRDVSNAEVLESAIGTLKAQGSEDDIVKAAMANPIGSPTLRQLAQGKKTATIIVSDHTRPVPSKHILPFMLEELRQGNPDIDVTLLIATGFHRPTTHEELVNKVGEKIANEEKFVCHDSRDPNTNVEIGVLPSGARLVIDKVAAETDLLISEGFIEPHFFAGFSGGRKSVLPGVCDQVTVLGNHCAKFIDSPNARTGILEGNPLHNDMVAAAKLAKLQYIVNVVIDEEKHVAAAFAGDPFQAHEQGCAFLKGYCRVKPEKKGDIVLTSNGGAPLDQNVYQSVKGLTAAEAAAAPGAVLIISARCNDGTGGESFYRALRDCASLDELMERILATPMDKTDPDQWEYQILCRMMRKHRIIFVSDPTMQKTLEEMKLEYAPDLDTALDRAFADKGPDAHLVLIPNGISVIVEP</sequence>
<dbReference type="InterPro" id="IPR048520">
    <property type="entry name" value="LarA_C"/>
</dbReference>
<accession>A0A9D1UM73</accession>
<feature type="domain" description="Lactate racemase C-terminal" evidence="2">
    <location>
        <begin position="273"/>
        <end position="422"/>
    </location>
</feature>
<gene>
    <name evidence="3" type="primary">larA</name>
    <name evidence="3" type="ORF">H9868_00970</name>
</gene>
<dbReference type="InterPro" id="IPR043166">
    <property type="entry name" value="LarA-like_C"/>
</dbReference>
<evidence type="ECO:0000259" key="1">
    <source>
        <dbReference type="Pfam" id="PF09861"/>
    </source>
</evidence>
<proteinExistence type="predicted"/>
<dbReference type="InterPro" id="IPR048068">
    <property type="entry name" value="LarA-like"/>
</dbReference>
<reference evidence="3" key="2">
    <citation type="submission" date="2021-04" db="EMBL/GenBank/DDBJ databases">
        <authorList>
            <person name="Gilroy R."/>
        </authorList>
    </citation>
    <scope>NUCLEOTIDE SEQUENCE</scope>
    <source>
        <strain evidence="3">ChiGjej6B6-1540</strain>
    </source>
</reference>
<feature type="domain" description="LarA-like N-terminal" evidence="1">
    <location>
        <begin position="12"/>
        <end position="211"/>
    </location>
</feature>
<dbReference type="NCBIfam" id="NF033504">
    <property type="entry name" value="Ni_dep_LarA"/>
    <property type="match status" value="1"/>
</dbReference>
<dbReference type="Pfam" id="PF21113">
    <property type="entry name" value="LarA_C"/>
    <property type="match status" value="1"/>
</dbReference>
<dbReference type="PANTHER" id="PTHR33171:SF17">
    <property type="entry name" value="LARA-LIKE N-TERMINAL DOMAIN-CONTAINING PROTEIN"/>
    <property type="match status" value="1"/>
</dbReference>
<evidence type="ECO:0000313" key="3">
    <source>
        <dbReference type="EMBL" id="HIW93089.1"/>
    </source>
</evidence>
<reference evidence="3" key="1">
    <citation type="journal article" date="2021" name="PeerJ">
        <title>Extensive microbial diversity within the chicken gut microbiome revealed by metagenomics and culture.</title>
        <authorList>
            <person name="Gilroy R."/>
            <person name="Ravi A."/>
            <person name="Getino M."/>
            <person name="Pursley I."/>
            <person name="Horton D.L."/>
            <person name="Alikhan N.F."/>
            <person name="Baker D."/>
            <person name="Gharbi K."/>
            <person name="Hall N."/>
            <person name="Watson M."/>
            <person name="Adriaenssens E.M."/>
            <person name="Foster-Nyarko E."/>
            <person name="Jarju S."/>
            <person name="Secka A."/>
            <person name="Antonio M."/>
            <person name="Oren A."/>
            <person name="Chaudhuri R.R."/>
            <person name="La Ragione R."/>
            <person name="Hildebrand F."/>
            <person name="Pallen M.J."/>
        </authorList>
    </citation>
    <scope>NUCLEOTIDE SEQUENCE</scope>
    <source>
        <strain evidence="3">ChiGjej6B6-1540</strain>
    </source>
</reference>
<comment type="caution">
    <text evidence="3">The sequence shown here is derived from an EMBL/GenBank/DDBJ whole genome shotgun (WGS) entry which is preliminary data.</text>
</comment>
<dbReference type="AlphaFoldDB" id="A0A9D1UM73"/>
<organism evidence="3 4">
    <name type="scientific">Candidatus Flavonifractor merdipullorum</name>
    <dbReference type="NCBI Taxonomy" id="2838590"/>
    <lineage>
        <taxon>Bacteria</taxon>
        <taxon>Bacillati</taxon>
        <taxon>Bacillota</taxon>
        <taxon>Clostridia</taxon>
        <taxon>Eubacteriales</taxon>
        <taxon>Oscillospiraceae</taxon>
        <taxon>Flavonifractor</taxon>
    </lineage>
</organism>
<dbReference type="InterPro" id="IPR047926">
    <property type="entry name" value="Ni_dep_LarA"/>
</dbReference>
<dbReference type="GO" id="GO:0050043">
    <property type="term" value="F:lactate racemase activity"/>
    <property type="evidence" value="ECO:0007669"/>
    <property type="project" value="InterPro"/>
</dbReference>
<dbReference type="InterPro" id="IPR018657">
    <property type="entry name" value="LarA-like_N"/>
</dbReference>
<dbReference type="Proteomes" id="UP000824192">
    <property type="component" value="Unassembled WGS sequence"/>
</dbReference>
<evidence type="ECO:0000313" key="4">
    <source>
        <dbReference type="Proteomes" id="UP000824192"/>
    </source>
</evidence>